<comment type="caution">
    <text evidence="4">The sequence shown here is derived from an EMBL/GenBank/DDBJ whole genome shotgun (WGS) entry which is preliminary data.</text>
</comment>
<dbReference type="NCBIfam" id="TIGR02283">
    <property type="entry name" value="MltB_2"/>
    <property type="match status" value="1"/>
</dbReference>
<feature type="signal peptide" evidence="1">
    <location>
        <begin position="1"/>
        <end position="19"/>
    </location>
</feature>
<dbReference type="PANTHER" id="PTHR30163">
    <property type="entry name" value="MEMBRANE-BOUND LYTIC MUREIN TRANSGLYCOSYLASE B"/>
    <property type="match status" value="1"/>
</dbReference>
<feature type="domain" description="Transglycosylase SLT" evidence="3">
    <location>
        <begin position="63"/>
        <end position="353"/>
    </location>
</feature>
<dbReference type="InterPro" id="IPR002477">
    <property type="entry name" value="Peptidoglycan-bd-like"/>
</dbReference>
<accession>A0ABS4SNU5</accession>
<dbReference type="InterPro" id="IPR043426">
    <property type="entry name" value="MltB-like"/>
</dbReference>
<evidence type="ECO:0000259" key="2">
    <source>
        <dbReference type="Pfam" id="PF01471"/>
    </source>
</evidence>
<dbReference type="Gene3D" id="1.10.101.10">
    <property type="entry name" value="PGBD-like superfamily/PGBD"/>
    <property type="match status" value="1"/>
</dbReference>
<evidence type="ECO:0000256" key="1">
    <source>
        <dbReference type="SAM" id="SignalP"/>
    </source>
</evidence>
<dbReference type="EMBL" id="JAGINP010000014">
    <property type="protein sequence ID" value="MBP2294236.1"/>
    <property type="molecule type" value="Genomic_DNA"/>
</dbReference>
<dbReference type="PROSITE" id="PS51257">
    <property type="entry name" value="PROKAR_LIPOPROTEIN"/>
    <property type="match status" value="1"/>
</dbReference>
<keyword evidence="1" id="KW-0732">Signal</keyword>
<keyword evidence="5" id="KW-1185">Reference proteome</keyword>
<dbReference type="InterPro" id="IPR011970">
    <property type="entry name" value="MltB_2"/>
</dbReference>
<dbReference type="Pfam" id="PF01471">
    <property type="entry name" value="PG_binding_1"/>
    <property type="match status" value="1"/>
</dbReference>
<dbReference type="InterPro" id="IPR031304">
    <property type="entry name" value="SLT_2"/>
</dbReference>
<gene>
    <name evidence="4" type="ORF">J2851_004022</name>
</gene>
<evidence type="ECO:0000313" key="5">
    <source>
        <dbReference type="Proteomes" id="UP000781958"/>
    </source>
</evidence>
<dbReference type="Gene3D" id="1.10.530.10">
    <property type="match status" value="1"/>
</dbReference>
<name>A0ABS4SNU5_9PROT</name>
<dbReference type="RefSeq" id="WP_209768302.1">
    <property type="nucleotide sequence ID" value="NZ_JAGINP010000014.1"/>
</dbReference>
<reference evidence="4 5" key="1">
    <citation type="submission" date="2021-03" db="EMBL/GenBank/DDBJ databases">
        <title>Genomic Encyclopedia of Type Strains, Phase III (KMG-III): the genomes of soil and plant-associated and newly described type strains.</title>
        <authorList>
            <person name="Whitman W."/>
        </authorList>
    </citation>
    <scope>NUCLEOTIDE SEQUENCE [LARGE SCALE GENOMIC DNA]</scope>
    <source>
        <strain evidence="4 5">IMMIB AFH-6</strain>
    </source>
</reference>
<dbReference type="InterPro" id="IPR036365">
    <property type="entry name" value="PGBD-like_sf"/>
</dbReference>
<dbReference type="Pfam" id="PF13406">
    <property type="entry name" value="SLT_2"/>
    <property type="match status" value="1"/>
</dbReference>
<dbReference type="SUPFAM" id="SSF53955">
    <property type="entry name" value="Lysozyme-like"/>
    <property type="match status" value="1"/>
</dbReference>
<sequence length="440" mass="47591">MRPLLTFSARLLFVTTVLAGCQSAGTPPIAATPAAAGQASTATASSAAALPTTPATPAPRVSYQEWLRGLRTEALGQGIRPQTFDRAFASVKLSDRVVELDQAQPEFTRQPWQYLDSMVSDARVQQGRQKMQENAALLQRITQRTGVPAEILVAHWGAESDYGRGTGSFSVLDALTTLAYEGRRASYFRTELLAALRILDSGDIAPDRMSGSWAGAMGQTQFMPTVFLKNALDEDGDGRRDIWGSLPDVFASTAKFVQGNGWRAGERWGEEVRLPAGFPYDQAEYNITKPLAEWRSLGVRPLNGGELAGDGNAAVLVLGGHTGPAFLVRENFRTIMRYNPSTSYALAVALLADRLSGRPGVQGNWPRNELALSRDERIELQQRLASIGMDPGAQDGIVGANTRNAVRRFQQSIGTVPDGFATKSLLERLRRSSNPVQAAG</sequence>
<feature type="chain" id="PRO_5046346792" evidence="1">
    <location>
        <begin position="20"/>
        <end position="440"/>
    </location>
</feature>
<dbReference type="InterPro" id="IPR023346">
    <property type="entry name" value="Lysozyme-like_dom_sf"/>
</dbReference>
<evidence type="ECO:0000313" key="4">
    <source>
        <dbReference type="EMBL" id="MBP2294236.1"/>
    </source>
</evidence>
<evidence type="ECO:0000259" key="3">
    <source>
        <dbReference type="Pfam" id="PF13406"/>
    </source>
</evidence>
<dbReference type="PANTHER" id="PTHR30163:SF8">
    <property type="entry name" value="LYTIC MUREIN TRANSGLYCOSYLASE"/>
    <property type="match status" value="1"/>
</dbReference>
<feature type="domain" description="Peptidoglycan binding-like" evidence="2">
    <location>
        <begin position="374"/>
        <end position="429"/>
    </location>
</feature>
<proteinExistence type="predicted"/>
<dbReference type="Gene3D" id="1.10.8.350">
    <property type="entry name" value="Bacterial muramidase"/>
    <property type="match status" value="1"/>
</dbReference>
<dbReference type="InterPro" id="IPR036366">
    <property type="entry name" value="PGBDSf"/>
</dbReference>
<protein>
    <submittedName>
        <fullName evidence="4">Lytic murein transglycosylase</fullName>
    </submittedName>
</protein>
<organism evidence="4 5">
    <name type="scientific">Azospirillum rugosum</name>
    <dbReference type="NCBI Taxonomy" id="416170"/>
    <lineage>
        <taxon>Bacteria</taxon>
        <taxon>Pseudomonadati</taxon>
        <taxon>Pseudomonadota</taxon>
        <taxon>Alphaproteobacteria</taxon>
        <taxon>Rhodospirillales</taxon>
        <taxon>Azospirillaceae</taxon>
        <taxon>Azospirillum</taxon>
    </lineage>
</organism>
<dbReference type="Proteomes" id="UP000781958">
    <property type="component" value="Unassembled WGS sequence"/>
</dbReference>
<dbReference type="SUPFAM" id="SSF47090">
    <property type="entry name" value="PGBD-like"/>
    <property type="match status" value="1"/>
</dbReference>